<keyword evidence="7 9" id="KW-0249">Electron transport</keyword>
<evidence type="ECO:0000256" key="5">
    <source>
        <dbReference type="ARBA" id="ARBA00022448"/>
    </source>
</evidence>
<comment type="caution">
    <text evidence="11">The sequence shown here is derived from an EMBL/GenBank/DDBJ whole genome shotgun (WGS) entry which is preliminary data.</text>
</comment>
<evidence type="ECO:0000259" key="10">
    <source>
        <dbReference type="PROSITE" id="PS50903"/>
    </source>
</evidence>
<dbReference type="PROSITE" id="PS00202">
    <property type="entry name" value="RUBREDOXIN"/>
    <property type="match status" value="1"/>
</dbReference>
<evidence type="ECO:0000256" key="7">
    <source>
        <dbReference type="ARBA" id="ARBA00022982"/>
    </source>
</evidence>
<dbReference type="PROSITE" id="PS50903">
    <property type="entry name" value="RUBREDOXIN_LIKE"/>
    <property type="match status" value="1"/>
</dbReference>
<evidence type="ECO:0000256" key="9">
    <source>
        <dbReference type="RuleBase" id="RU003820"/>
    </source>
</evidence>
<evidence type="ECO:0000256" key="6">
    <source>
        <dbReference type="ARBA" id="ARBA00022723"/>
    </source>
</evidence>
<name>A0A2S5DEL7_9NEIS</name>
<comment type="function">
    <text evidence="2">Involved in the hydrocarbon hydroxylating system, which transfers electrons from NADH to rubredoxin reductase and then through rubredoxin to alkane 1 monooxygenase.</text>
</comment>
<dbReference type="CDD" id="cd00730">
    <property type="entry name" value="rubredoxin"/>
    <property type="match status" value="1"/>
</dbReference>
<dbReference type="EMBL" id="PQWB01000055">
    <property type="protein sequence ID" value="POZ61417.1"/>
    <property type="molecule type" value="Genomic_DNA"/>
</dbReference>
<dbReference type="GO" id="GO:0005506">
    <property type="term" value="F:iron ion binding"/>
    <property type="evidence" value="ECO:0007669"/>
    <property type="project" value="UniProtKB-UniRule"/>
</dbReference>
<dbReference type="FunFam" id="2.20.28.10:FF:000001">
    <property type="entry name" value="Rubredoxin"/>
    <property type="match status" value="1"/>
</dbReference>
<gene>
    <name evidence="11" type="ORF">C2I19_13825</name>
</gene>
<comment type="similarity">
    <text evidence="4 9">Belongs to the rubredoxin family.</text>
</comment>
<dbReference type="InterPro" id="IPR050526">
    <property type="entry name" value="Rubredoxin_ET"/>
</dbReference>
<evidence type="ECO:0000256" key="8">
    <source>
        <dbReference type="ARBA" id="ARBA00023004"/>
    </source>
</evidence>
<organism evidence="11 12">
    <name type="scientific">Chromobacterium alticapitis</name>
    <dbReference type="NCBI Taxonomy" id="2073169"/>
    <lineage>
        <taxon>Bacteria</taxon>
        <taxon>Pseudomonadati</taxon>
        <taxon>Pseudomonadota</taxon>
        <taxon>Betaproteobacteria</taxon>
        <taxon>Neisseriales</taxon>
        <taxon>Chromobacteriaceae</taxon>
        <taxon>Chromobacterium</taxon>
    </lineage>
</organism>
<dbReference type="Gene3D" id="2.20.28.10">
    <property type="match status" value="1"/>
</dbReference>
<keyword evidence="5" id="KW-0813">Transport</keyword>
<sequence>MMNTTEQLYLCEACGMIYDPTAGLPEAGIAPGTTWEGIPDNWRCPECGVAKQDFVLRSF</sequence>
<dbReference type="AlphaFoldDB" id="A0A2S5DEL7"/>
<dbReference type="GO" id="GO:0009055">
    <property type="term" value="F:electron transfer activity"/>
    <property type="evidence" value="ECO:0007669"/>
    <property type="project" value="TreeGrafter"/>
</dbReference>
<comment type="pathway">
    <text evidence="3">Hydrocarbon metabolism; alkane degradation.</text>
</comment>
<dbReference type="InterPro" id="IPR018527">
    <property type="entry name" value="Rubredoxin_Fe_BS"/>
</dbReference>
<feature type="domain" description="Rubredoxin-like" evidence="10">
    <location>
        <begin position="6"/>
        <end position="57"/>
    </location>
</feature>
<dbReference type="InterPro" id="IPR024934">
    <property type="entry name" value="Rubredoxin-like_dom"/>
</dbReference>
<evidence type="ECO:0000256" key="2">
    <source>
        <dbReference type="ARBA" id="ARBA00002792"/>
    </source>
</evidence>
<dbReference type="PANTHER" id="PTHR47627:SF1">
    <property type="entry name" value="RUBREDOXIN-1-RELATED"/>
    <property type="match status" value="1"/>
</dbReference>
<accession>A0A2S5DEL7</accession>
<evidence type="ECO:0000313" key="11">
    <source>
        <dbReference type="EMBL" id="POZ61417.1"/>
    </source>
</evidence>
<dbReference type="InterPro" id="IPR024935">
    <property type="entry name" value="Rubredoxin_dom"/>
</dbReference>
<dbReference type="Proteomes" id="UP000237082">
    <property type="component" value="Unassembled WGS sequence"/>
</dbReference>
<protein>
    <recommendedName>
        <fullName evidence="9">Rubredoxin</fullName>
    </recommendedName>
</protein>
<proteinExistence type="inferred from homology"/>
<reference evidence="12" key="1">
    <citation type="submission" date="2018-02" db="EMBL/GenBank/DDBJ databases">
        <authorList>
            <person name="O'Hara-Hanley K."/>
            <person name="Soby S."/>
        </authorList>
    </citation>
    <scope>NUCLEOTIDE SEQUENCE [LARGE SCALE GENOMIC DNA]</scope>
    <source>
        <strain evidence="12">MWU14-2602</strain>
    </source>
</reference>
<evidence type="ECO:0000256" key="4">
    <source>
        <dbReference type="ARBA" id="ARBA00005337"/>
    </source>
</evidence>
<dbReference type="PRINTS" id="PR00163">
    <property type="entry name" value="RUBREDOXIN"/>
</dbReference>
<dbReference type="PANTHER" id="PTHR47627">
    <property type="entry name" value="RUBREDOXIN"/>
    <property type="match status" value="1"/>
</dbReference>
<evidence type="ECO:0000256" key="3">
    <source>
        <dbReference type="ARBA" id="ARBA00004933"/>
    </source>
</evidence>
<keyword evidence="12" id="KW-1185">Reference proteome</keyword>
<evidence type="ECO:0000313" key="12">
    <source>
        <dbReference type="Proteomes" id="UP000237082"/>
    </source>
</evidence>
<evidence type="ECO:0000256" key="1">
    <source>
        <dbReference type="ARBA" id="ARBA00001965"/>
    </source>
</evidence>
<dbReference type="SUPFAM" id="SSF57802">
    <property type="entry name" value="Rubredoxin-like"/>
    <property type="match status" value="1"/>
</dbReference>
<dbReference type="Pfam" id="PF00301">
    <property type="entry name" value="Rubredoxin"/>
    <property type="match status" value="1"/>
</dbReference>
<dbReference type="GO" id="GO:0043448">
    <property type="term" value="P:alkane catabolic process"/>
    <property type="evidence" value="ECO:0007669"/>
    <property type="project" value="TreeGrafter"/>
</dbReference>
<keyword evidence="6 9" id="KW-0479">Metal-binding</keyword>
<dbReference type="OrthoDB" id="9800607at2"/>
<keyword evidence="8 9" id="KW-0408">Iron</keyword>
<comment type="cofactor">
    <cofactor evidence="1 9">
        <name>Fe(3+)</name>
        <dbReference type="ChEBI" id="CHEBI:29034"/>
    </cofactor>
</comment>